<reference evidence="1" key="1">
    <citation type="submission" date="2023-10" db="EMBL/GenBank/DDBJ databases">
        <authorList>
            <person name="Rodriguez Cubillos JULIANA M."/>
            <person name="De Vega J."/>
        </authorList>
    </citation>
    <scope>NUCLEOTIDE SEQUENCE</scope>
</reference>
<name>A0ACB0L1I9_TRIPR</name>
<organism evidence="1 2">
    <name type="scientific">Trifolium pratense</name>
    <name type="common">Red clover</name>
    <dbReference type="NCBI Taxonomy" id="57577"/>
    <lineage>
        <taxon>Eukaryota</taxon>
        <taxon>Viridiplantae</taxon>
        <taxon>Streptophyta</taxon>
        <taxon>Embryophyta</taxon>
        <taxon>Tracheophyta</taxon>
        <taxon>Spermatophyta</taxon>
        <taxon>Magnoliopsida</taxon>
        <taxon>eudicotyledons</taxon>
        <taxon>Gunneridae</taxon>
        <taxon>Pentapetalae</taxon>
        <taxon>rosids</taxon>
        <taxon>fabids</taxon>
        <taxon>Fabales</taxon>
        <taxon>Fabaceae</taxon>
        <taxon>Papilionoideae</taxon>
        <taxon>50 kb inversion clade</taxon>
        <taxon>NPAAA clade</taxon>
        <taxon>Hologalegina</taxon>
        <taxon>IRL clade</taxon>
        <taxon>Trifolieae</taxon>
        <taxon>Trifolium</taxon>
    </lineage>
</organism>
<dbReference type="Proteomes" id="UP001177021">
    <property type="component" value="Unassembled WGS sequence"/>
</dbReference>
<accession>A0ACB0L1I9</accession>
<dbReference type="EMBL" id="CASHSV030000311">
    <property type="protein sequence ID" value="CAJ2661292.1"/>
    <property type="molecule type" value="Genomic_DNA"/>
</dbReference>
<evidence type="ECO:0000313" key="2">
    <source>
        <dbReference type="Proteomes" id="UP001177021"/>
    </source>
</evidence>
<comment type="caution">
    <text evidence="1">The sequence shown here is derived from an EMBL/GenBank/DDBJ whole genome shotgun (WGS) entry which is preliminary data.</text>
</comment>
<evidence type="ECO:0000313" key="1">
    <source>
        <dbReference type="EMBL" id="CAJ2661292.1"/>
    </source>
</evidence>
<keyword evidence="2" id="KW-1185">Reference proteome</keyword>
<sequence length="406" mass="44802">MDATSLESNSNIQTEQHPLLMEQPESSNGHHHIIDVTRNDETLSTSSHNDQHSETHLPVINNQPAGGTDDYTHQTASSSASRLDSTYSAPLRSREGYGRRRTNPLNSGLWISVELVVTVIQIIASIVVLLLSRNENPQAPLFVWVVGYASGCIATLPILYWRFQNRNQRTEQHTSQPSQETSASNRLDNSHTAVYVSHVSDEENGHAIQSATGNTIIPSVFTSGFKGLVDHFKMALDCFFAVWFVVGIVWIFGGNTSSSDAPQLYRLCIVFLTFSCIGYVMPFILCATICCCLPCIISALDIRDDLSQNRGATVETINSLPVYKFKVKNNENAALEECGILAAGTEKERILSGKDAVCCICLTKYADNDELRELPCSHIFHVRCVDKWLKINASCPLCKSEIGASN</sequence>
<gene>
    <name evidence="1" type="ORF">MILVUS5_LOCUS27029</name>
</gene>
<protein>
    <submittedName>
        <fullName evidence="1">Uncharacterized protein</fullName>
    </submittedName>
</protein>
<proteinExistence type="predicted"/>